<keyword evidence="1" id="KW-0479">Metal-binding</keyword>
<dbReference type="SUPFAM" id="SSF51430">
    <property type="entry name" value="NAD(P)-linked oxidoreductase"/>
    <property type="match status" value="1"/>
</dbReference>
<proteinExistence type="predicted"/>
<sequence length="384" mass="43517">MQYRKFGKLDWHASALGFGCMRLPTLDGKPLSGNINEDESIRMIRYAIDHGVNYIDTAYPYHDKNSEIITGKALKDGYREKVKVATKSPVWGISKTEDFDKYLNRQLEKLQTDQIDFYLFHGLDKKRWDNVVLKLNLLERAESALRDGKIGYLGFSFHDRYEVFQEIIDGYNGWTFCQIQYNYMDIEHQAGSKGLRYAASKGLAVVIMEPLLGGRLANPPATVLDVFKGHGERTPVDWALQWVWNQPEVSLLLSGMSTMRQVEENILSANKSGTGSMGAEELEVIQKARAKYKEMTLIPCTKCGYCLPCPNGVNIPRNIKLFNDGFTYGDVETCRSIYANFMAAANRAVACIQCKECEEKCPQKIIISEWMPKAHAVLGEGKPY</sequence>
<keyword evidence="6" id="KW-1185">Reference proteome</keyword>
<dbReference type="RefSeq" id="WP_134214121.1">
    <property type="nucleotide sequence ID" value="NZ_QFFZ01000025.1"/>
</dbReference>
<dbReference type="GO" id="GO:0016491">
    <property type="term" value="F:oxidoreductase activity"/>
    <property type="evidence" value="ECO:0007669"/>
    <property type="project" value="UniProtKB-KW"/>
</dbReference>
<dbReference type="InterPro" id="IPR053135">
    <property type="entry name" value="AKR2_Oxidoreductase"/>
</dbReference>
<dbReference type="PROSITE" id="PS51379">
    <property type="entry name" value="4FE4S_FER_2"/>
    <property type="match status" value="1"/>
</dbReference>
<dbReference type="EC" id="1.1.1.-" evidence="5"/>
<gene>
    <name evidence="5" type="primary">yhdN</name>
    <name evidence="5" type="ORF">Pmgp_02294</name>
</gene>
<dbReference type="Pfam" id="PF00248">
    <property type="entry name" value="Aldo_ket_red"/>
    <property type="match status" value="1"/>
</dbReference>
<reference evidence="5 6" key="1">
    <citation type="journal article" date="2018" name="Environ. Microbiol.">
        <title>Novel energy conservation strategies and behaviour of Pelotomaculum schinkii driving syntrophic propionate catabolism.</title>
        <authorList>
            <person name="Hidalgo-Ahumada C.A.P."/>
            <person name="Nobu M.K."/>
            <person name="Narihiro T."/>
            <person name="Tamaki H."/>
            <person name="Liu W.T."/>
            <person name="Kamagata Y."/>
            <person name="Stams A.J.M."/>
            <person name="Imachi H."/>
            <person name="Sousa D.Z."/>
        </authorList>
    </citation>
    <scope>NUCLEOTIDE SEQUENCE [LARGE SCALE GENOMIC DNA]</scope>
    <source>
        <strain evidence="5 6">MGP</strain>
    </source>
</reference>
<dbReference type="CDD" id="cd19096">
    <property type="entry name" value="AKR_Fe-S_oxidoreductase"/>
    <property type="match status" value="1"/>
</dbReference>
<dbReference type="AlphaFoldDB" id="A0A4Y7RNE2"/>
<evidence type="ECO:0000256" key="2">
    <source>
        <dbReference type="ARBA" id="ARBA00023004"/>
    </source>
</evidence>
<evidence type="ECO:0000313" key="5">
    <source>
        <dbReference type="EMBL" id="TEB10495.1"/>
    </source>
</evidence>
<dbReference type="Proteomes" id="UP000297597">
    <property type="component" value="Unassembled WGS sequence"/>
</dbReference>
<accession>A0A4Y7RNE2</accession>
<evidence type="ECO:0000313" key="6">
    <source>
        <dbReference type="Proteomes" id="UP000297597"/>
    </source>
</evidence>
<evidence type="ECO:0000259" key="4">
    <source>
        <dbReference type="PROSITE" id="PS51379"/>
    </source>
</evidence>
<dbReference type="SUPFAM" id="SSF46548">
    <property type="entry name" value="alpha-helical ferredoxin"/>
    <property type="match status" value="1"/>
</dbReference>
<comment type="caution">
    <text evidence="5">The sequence shown here is derived from an EMBL/GenBank/DDBJ whole genome shotgun (WGS) entry which is preliminary data.</text>
</comment>
<keyword evidence="3" id="KW-0411">Iron-sulfur</keyword>
<name>A0A4Y7RNE2_9FIRM</name>
<keyword evidence="2" id="KW-0408">Iron</keyword>
<evidence type="ECO:0000256" key="3">
    <source>
        <dbReference type="ARBA" id="ARBA00023014"/>
    </source>
</evidence>
<evidence type="ECO:0000256" key="1">
    <source>
        <dbReference type="ARBA" id="ARBA00022723"/>
    </source>
</evidence>
<dbReference type="OrthoDB" id="9773828at2"/>
<keyword evidence="5" id="KW-0560">Oxidoreductase</keyword>
<feature type="domain" description="4Fe-4S ferredoxin-type" evidence="4">
    <location>
        <begin position="341"/>
        <end position="371"/>
    </location>
</feature>
<dbReference type="InterPro" id="IPR036812">
    <property type="entry name" value="NAD(P)_OxRdtase_dom_sf"/>
</dbReference>
<dbReference type="Gene3D" id="3.20.20.100">
    <property type="entry name" value="NADP-dependent oxidoreductase domain"/>
    <property type="match status" value="1"/>
</dbReference>
<dbReference type="Pfam" id="PF13187">
    <property type="entry name" value="Fer4_9"/>
    <property type="match status" value="1"/>
</dbReference>
<dbReference type="PANTHER" id="PTHR43312">
    <property type="entry name" value="D-THREO-ALDOSE 1-DEHYDROGENASE"/>
    <property type="match status" value="1"/>
</dbReference>
<dbReference type="EMBL" id="QFFZ01000025">
    <property type="protein sequence ID" value="TEB10495.1"/>
    <property type="molecule type" value="Genomic_DNA"/>
</dbReference>
<dbReference type="InterPro" id="IPR023210">
    <property type="entry name" value="NADP_OxRdtase_dom"/>
</dbReference>
<dbReference type="GO" id="GO:0051536">
    <property type="term" value="F:iron-sulfur cluster binding"/>
    <property type="evidence" value="ECO:0007669"/>
    <property type="project" value="UniProtKB-KW"/>
</dbReference>
<dbReference type="InterPro" id="IPR017896">
    <property type="entry name" value="4Fe4S_Fe-S-bd"/>
</dbReference>
<dbReference type="PROSITE" id="PS00198">
    <property type="entry name" value="4FE4S_FER_1"/>
    <property type="match status" value="1"/>
</dbReference>
<dbReference type="PANTHER" id="PTHR43312:SF2">
    <property type="entry name" value="OXIDOREDUCTASE"/>
    <property type="match status" value="1"/>
</dbReference>
<dbReference type="InterPro" id="IPR017900">
    <property type="entry name" value="4Fe4S_Fe_S_CS"/>
</dbReference>
<dbReference type="GO" id="GO:0046872">
    <property type="term" value="F:metal ion binding"/>
    <property type="evidence" value="ECO:0007669"/>
    <property type="project" value="UniProtKB-KW"/>
</dbReference>
<organism evidence="5 6">
    <name type="scientific">Pelotomaculum propionicicum</name>
    <dbReference type="NCBI Taxonomy" id="258475"/>
    <lineage>
        <taxon>Bacteria</taxon>
        <taxon>Bacillati</taxon>
        <taxon>Bacillota</taxon>
        <taxon>Clostridia</taxon>
        <taxon>Eubacteriales</taxon>
        <taxon>Desulfotomaculaceae</taxon>
        <taxon>Pelotomaculum</taxon>
    </lineage>
</organism>
<protein>
    <submittedName>
        <fullName evidence="5">General stress protein 69</fullName>
        <ecNumber evidence="5">1.1.1.-</ecNumber>
    </submittedName>
</protein>